<organism evidence="1 2">
    <name type="scientific">Paraburkholderia phenoliruptrix</name>
    <dbReference type="NCBI Taxonomy" id="252970"/>
    <lineage>
        <taxon>Bacteria</taxon>
        <taxon>Pseudomonadati</taxon>
        <taxon>Pseudomonadota</taxon>
        <taxon>Betaproteobacteria</taxon>
        <taxon>Burkholderiales</taxon>
        <taxon>Burkholderiaceae</taxon>
        <taxon>Paraburkholderia</taxon>
    </lineage>
</organism>
<evidence type="ECO:0000313" key="2">
    <source>
        <dbReference type="Proteomes" id="UP000494249"/>
    </source>
</evidence>
<dbReference type="AlphaFoldDB" id="A0A6J5BP22"/>
<reference evidence="1 2" key="1">
    <citation type="submission" date="2020-04" db="EMBL/GenBank/DDBJ databases">
        <authorList>
            <person name="De Canck E."/>
        </authorList>
    </citation>
    <scope>NUCLEOTIDE SEQUENCE [LARGE SCALE GENOMIC DNA]</scope>
    <source>
        <strain evidence="1 2">LMG 22037</strain>
    </source>
</reference>
<evidence type="ECO:0000313" key="1">
    <source>
        <dbReference type="EMBL" id="CAB3711171.1"/>
    </source>
</evidence>
<accession>A0A6J5BP22</accession>
<gene>
    <name evidence="1" type="ORF">LMG22037_04069</name>
</gene>
<dbReference type="Proteomes" id="UP000494249">
    <property type="component" value="Unassembled WGS sequence"/>
</dbReference>
<proteinExistence type="predicted"/>
<sequence length="60" mass="6860">MLPAQPYRNMPRRLHVHWERAEEGAAITPRASVAKDQNATNGPLWLPIFTFPMAVYTSRP</sequence>
<name>A0A6J5BP22_9BURK</name>
<protein>
    <submittedName>
        <fullName evidence="1">Uncharacterized protein</fullName>
    </submittedName>
</protein>
<dbReference type="EMBL" id="CADIKB010000021">
    <property type="protein sequence ID" value="CAB3711171.1"/>
    <property type="molecule type" value="Genomic_DNA"/>
</dbReference>